<dbReference type="EMBL" id="JBJHZX010000025">
    <property type="protein sequence ID" value="MFL0197085.1"/>
    <property type="molecule type" value="Genomic_DNA"/>
</dbReference>
<organism evidence="2 3">
    <name type="scientific">Candidatus Clostridium eludens</name>
    <dbReference type="NCBI Taxonomy" id="3381663"/>
    <lineage>
        <taxon>Bacteria</taxon>
        <taxon>Bacillati</taxon>
        <taxon>Bacillota</taxon>
        <taxon>Clostridia</taxon>
        <taxon>Eubacteriales</taxon>
        <taxon>Clostridiaceae</taxon>
        <taxon>Clostridium</taxon>
    </lineage>
</organism>
<dbReference type="Pfam" id="PF05130">
    <property type="entry name" value="FlgN"/>
    <property type="match status" value="1"/>
</dbReference>
<keyword evidence="2" id="KW-0966">Cell projection</keyword>
<evidence type="ECO:0000313" key="3">
    <source>
        <dbReference type="Proteomes" id="UP001623660"/>
    </source>
</evidence>
<comment type="caution">
    <text evidence="2">The sequence shown here is derived from an EMBL/GenBank/DDBJ whole genome shotgun (WGS) entry which is preliminary data.</text>
</comment>
<dbReference type="InterPro" id="IPR036679">
    <property type="entry name" value="FlgN-like_sf"/>
</dbReference>
<keyword evidence="3" id="KW-1185">Reference proteome</keyword>
<dbReference type="InterPro" id="IPR007809">
    <property type="entry name" value="FlgN-like"/>
</dbReference>
<name>A0ABW8SQZ3_9CLOT</name>
<evidence type="ECO:0000256" key="1">
    <source>
        <dbReference type="ARBA" id="ARBA00022795"/>
    </source>
</evidence>
<dbReference type="Gene3D" id="1.20.58.300">
    <property type="entry name" value="FlgN-like"/>
    <property type="match status" value="1"/>
</dbReference>
<accession>A0ABW8SQZ3</accession>
<sequence length="135" mass="16175">MLLELKHIMEEEYIVLKELLEALIEQNRYLIRKEVFNLDKIVKVLEEKSKTVALWETKRRKLTKNRSMREIIAEAKDKNLETIYKDIVEILRKMEFQKDTNEALIKHGMIFTHQMLRALNPNMEAKTYNAVGRSR</sequence>
<reference evidence="2 3" key="1">
    <citation type="submission" date="2024-11" db="EMBL/GenBank/DDBJ databases">
        <authorList>
            <person name="Heng Y.C."/>
            <person name="Lim A.C.H."/>
            <person name="Lee J.K.Y."/>
            <person name="Kittelmann S."/>
        </authorList>
    </citation>
    <scope>NUCLEOTIDE SEQUENCE [LARGE SCALE GENOMIC DNA]</scope>
    <source>
        <strain evidence="2 3">WILCCON 0269</strain>
    </source>
</reference>
<protein>
    <submittedName>
        <fullName evidence="2">Flagellar export chaperone FlgN</fullName>
    </submittedName>
</protein>
<dbReference type="Proteomes" id="UP001623660">
    <property type="component" value="Unassembled WGS sequence"/>
</dbReference>
<gene>
    <name evidence="2" type="primary">flgN</name>
    <name evidence="2" type="ORF">ACJDU8_16185</name>
</gene>
<dbReference type="RefSeq" id="WP_406793191.1">
    <property type="nucleotide sequence ID" value="NZ_JBJHZX010000025.1"/>
</dbReference>
<dbReference type="SUPFAM" id="SSF140566">
    <property type="entry name" value="FlgN-like"/>
    <property type="match status" value="1"/>
</dbReference>
<keyword evidence="1" id="KW-1005">Bacterial flagellum biogenesis</keyword>
<proteinExistence type="predicted"/>
<evidence type="ECO:0000313" key="2">
    <source>
        <dbReference type="EMBL" id="MFL0197085.1"/>
    </source>
</evidence>
<keyword evidence="2" id="KW-0282">Flagellum</keyword>
<keyword evidence="2" id="KW-0969">Cilium</keyword>